<dbReference type="InterPro" id="IPR018108">
    <property type="entry name" value="MCP_transmembrane"/>
</dbReference>
<evidence type="ECO:0000256" key="4">
    <source>
        <dbReference type="ARBA" id="ARBA00022692"/>
    </source>
</evidence>
<dbReference type="PROSITE" id="PS50920">
    <property type="entry name" value="SOLCAR"/>
    <property type="match status" value="3"/>
</dbReference>
<dbReference type="PRINTS" id="PR00926">
    <property type="entry name" value="MITOCARRIER"/>
</dbReference>
<reference evidence="14" key="1">
    <citation type="submission" date="2021-10" db="EMBL/GenBank/DDBJ databases">
        <title>Tropical sea cucumber genome reveals ecological adaptation and Cuvierian tubules defense mechanism.</title>
        <authorList>
            <person name="Chen T."/>
        </authorList>
    </citation>
    <scope>NUCLEOTIDE SEQUENCE</scope>
    <source>
        <strain evidence="14">Nanhai2018</strain>
        <tissue evidence="14">Muscle</tissue>
    </source>
</reference>
<feature type="domain" description="EF-hand" evidence="13">
    <location>
        <begin position="18"/>
        <end position="53"/>
    </location>
</feature>
<evidence type="ECO:0000256" key="10">
    <source>
        <dbReference type="ARBA" id="ARBA00023128"/>
    </source>
</evidence>
<organism evidence="14 15">
    <name type="scientific">Holothuria leucospilota</name>
    <name type="common">Black long sea cucumber</name>
    <name type="synonym">Mertensiothuria leucospilota</name>
    <dbReference type="NCBI Taxonomy" id="206669"/>
    <lineage>
        <taxon>Eukaryota</taxon>
        <taxon>Metazoa</taxon>
        <taxon>Echinodermata</taxon>
        <taxon>Eleutherozoa</taxon>
        <taxon>Echinozoa</taxon>
        <taxon>Holothuroidea</taxon>
        <taxon>Aspidochirotacea</taxon>
        <taxon>Aspidochirotida</taxon>
        <taxon>Holothuriidae</taxon>
        <taxon>Holothuria</taxon>
    </lineage>
</organism>
<dbReference type="AlphaFoldDB" id="A0A9Q1HBD1"/>
<name>A0A9Q1HBD1_HOLLE</name>
<dbReference type="FunFam" id="1.50.40.10:FF:000003">
    <property type="entry name" value="Putative calcium-binding mitochondrial carrier protein scamc-2"/>
    <property type="match status" value="1"/>
</dbReference>
<dbReference type="PROSITE" id="PS50222">
    <property type="entry name" value="EF_HAND_2"/>
    <property type="match status" value="4"/>
</dbReference>
<evidence type="ECO:0000256" key="5">
    <source>
        <dbReference type="ARBA" id="ARBA00022723"/>
    </source>
</evidence>
<dbReference type="FunFam" id="1.10.238.10:FF:000028">
    <property type="entry name" value="Putative calcium-binding mitochondrial carrier protein scamc-2"/>
    <property type="match status" value="1"/>
</dbReference>
<comment type="subcellular location">
    <subcellularLocation>
        <location evidence="1">Mitochondrion inner membrane</location>
        <topology evidence="1">Multi-pass membrane protein</topology>
    </subcellularLocation>
</comment>
<proteinExistence type="inferred from homology"/>
<feature type="repeat" description="Solcar" evidence="12">
    <location>
        <begin position="365"/>
        <end position="451"/>
    </location>
</feature>
<sequence>MEEVKADVKHGHHVMTPEQEEHYSKLFAQLDVDGDGRIDAKDLKEGLARMGVHQVPDHAQKLMTKTDQNQDGHVDFAEFVQYVLEHEKKLKLVFKNIDSNEDGHLDVNEILASLEDLGFKVTKDEADKLLQSPAKSWLKTLSSFDNRAFKMEEVKADVKHGHHVMTPEQEEHYSKLFAQLDVDGDGRIDAKDLKEGLARMGVHQVPDHAQKLMTKTDQNQDGHVDFAEFVQYVLEHEKKLKLVFKNIDSNEDGHLDVNEILTSLEDLGFKVTKDEADKLLQRMKKKKCPSCGVPTHVESDVECLCIMDEDGSLKVSWDEWRNYLILHPSADLKDIYMYWRHATFLDIGEDVMVPDEFTEQEIQSGRWWRILVSGGAAGAVSRTVTAPLDRLKVILQVIGSKKPNISIVSGFQHMYREGGVRSFWRGNGINVVKIAPESAIKFVAYEQMKKLLHREGHDLQVHERFMAGSSAGVIAQTSIYPMEVLKTRLALRKTGQYKGIFDCAVKIAQTEGLRSFYRGYVPNILGVIPYAGVDLAVYETLKNYWISKHDNPVPGTLVLLACGTVSSTCGQLSSYPLALVRTRLQAQTTSQTSMVVLFRTIFRDEGIRGLYRGITPNFMKVIPAVSIGYVVYENVRRMLGV</sequence>
<protein>
    <submittedName>
        <fullName evidence="14">Calcium-binding mitochondrial carrier protein SCaMC-2</fullName>
    </submittedName>
</protein>
<feature type="repeat" description="Solcar" evidence="12">
    <location>
        <begin position="459"/>
        <end position="544"/>
    </location>
</feature>
<comment type="similarity">
    <text evidence="2">Belongs to the mitochondrial carrier (TC 2.A.29) family.</text>
</comment>
<dbReference type="GO" id="GO:0055085">
    <property type="term" value="P:transmembrane transport"/>
    <property type="evidence" value="ECO:0007669"/>
    <property type="project" value="InterPro"/>
</dbReference>
<evidence type="ECO:0000256" key="7">
    <source>
        <dbReference type="ARBA" id="ARBA00022792"/>
    </source>
</evidence>
<evidence type="ECO:0000256" key="1">
    <source>
        <dbReference type="ARBA" id="ARBA00004448"/>
    </source>
</evidence>
<keyword evidence="10" id="KW-0496">Mitochondrion</keyword>
<keyword evidence="5" id="KW-0479">Metal-binding</keyword>
<dbReference type="SUPFAM" id="SSF47473">
    <property type="entry name" value="EF-hand"/>
    <property type="match status" value="2"/>
</dbReference>
<feature type="domain" description="EF-hand" evidence="13">
    <location>
        <begin position="85"/>
        <end position="120"/>
    </location>
</feature>
<feature type="repeat" description="Solcar" evidence="12">
    <location>
        <begin position="554"/>
        <end position="638"/>
    </location>
</feature>
<keyword evidence="9" id="KW-1133">Transmembrane helix</keyword>
<dbReference type="EMBL" id="JAIZAY010000007">
    <property type="protein sequence ID" value="KAJ8039253.1"/>
    <property type="molecule type" value="Genomic_DNA"/>
</dbReference>
<accession>A0A9Q1HBD1</accession>
<dbReference type="Gene3D" id="1.50.40.10">
    <property type="entry name" value="Mitochondrial carrier domain"/>
    <property type="match status" value="1"/>
</dbReference>
<dbReference type="Pfam" id="PF13499">
    <property type="entry name" value="EF-hand_7"/>
    <property type="match status" value="3"/>
</dbReference>
<dbReference type="SUPFAM" id="SSF103506">
    <property type="entry name" value="Mitochondrial carrier"/>
    <property type="match status" value="1"/>
</dbReference>
<dbReference type="InterPro" id="IPR023395">
    <property type="entry name" value="MCP_dom_sf"/>
</dbReference>
<evidence type="ECO:0000256" key="2">
    <source>
        <dbReference type="ARBA" id="ARBA00006375"/>
    </source>
</evidence>
<feature type="domain" description="EF-hand" evidence="13">
    <location>
        <begin position="168"/>
        <end position="203"/>
    </location>
</feature>
<evidence type="ECO:0000256" key="6">
    <source>
        <dbReference type="ARBA" id="ARBA00022737"/>
    </source>
</evidence>
<comment type="caution">
    <text evidence="14">The sequence shown here is derived from an EMBL/GenBank/DDBJ whole genome shotgun (WGS) entry which is preliminary data.</text>
</comment>
<keyword evidence="8" id="KW-0106">Calcium</keyword>
<evidence type="ECO:0000256" key="3">
    <source>
        <dbReference type="ARBA" id="ARBA00022448"/>
    </source>
</evidence>
<dbReference type="GO" id="GO:0005509">
    <property type="term" value="F:calcium ion binding"/>
    <property type="evidence" value="ECO:0007669"/>
    <property type="project" value="InterPro"/>
</dbReference>
<keyword evidence="6" id="KW-0677">Repeat</keyword>
<evidence type="ECO:0000256" key="9">
    <source>
        <dbReference type="ARBA" id="ARBA00022989"/>
    </source>
</evidence>
<evidence type="ECO:0000256" key="11">
    <source>
        <dbReference type="ARBA" id="ARBA00023136"/>
    </source>
</evidence>
<dbReference type="GO" id="GO:0005743">
    <property type="term" value="C:mitochondrial inner membrane"/>
    <property type="evidence" value="ECO:0007669"/>
    <property type="project" value="UniProtKB-SubCell"/>
</dbReference>
<evidence type="ECO:0000256" key="8">
    <source>
        <dbReference type="ARBA" id="ARBA00022837"/>
    </source>
</evidence>
<feature type="domain" description="EF-hand" evidence="13">
    <location>
        <begin position="235"/>
        <end position="270"/>
    </location>
</feature>
<keyword evidence="4 12" id="KW-0812">Transmembrane</keyword>
<dbReference type="InterPro" id="IPR002067">
    <property type="entry name" value="MCP"/>
</dbReference>
<keyword evidence="11 12" id="KW-0472">Membrane</keyword>
<dbReference type="OrthoDB" id="270584at2759"/>
<dbReference type="InterPro" id="IPR002048">
    <property type="entry name" value="EF_hand_dom"/>
</dbReference>
<evidence type="ECO:0000313" key="15">
    <source>
        <dbReference type="Proteomes" id="UP001152320"/>
    </source>
</evidence>
<evidence type="ECO:0000313" key="14">
    <source>
        <dbReference type="EMBL" id="KAJ8039253.1"/>
    </source>
</evidence>
<dbReference type="InterPro" id="IPR011992">
    <property type="entry name" value="EF-hand-dom_pair"/>
</dbReference>
<dbReference type="PANTHER" id="PTHR24089">
    <property type="entry name" value="SOLUTE CARRIER FAMILY 25"/>
    <property type="match status" value="1"/>
</dbReference>
<dbReference type="Proteomes" id="UP001152320">
    <property type="component" value="Chromosome 7"/>
</dbReference>
<evidence type="ECO:0000256" key="12">
    <source>
        <dbReference type="PROSITE-ProRule" id="PRU00282"/>
    </source>
</evidence>
<gene>
    <name evidence="14" type="ORF">HOLleu_16907</name>
</gene>
<keyword evidence="15" id="KW-1185">Reference proteome</keyword>
<dbReference type="Gene3D" id="1.10.238.10">
    <property type="entry name" value="EF-hand"/>
    <property type="match status" value="4"/>
</dbReference>
<dbReference type="SMART" id="SM00054">
    <property type="entry name" value="EFh"/>
    <property type="match status" value="6"/>
</dbReference>
<dbReference type="PROSITE" id="PS00018">
    <property type="entry name" value="EF_HAND_1"/>
    <property type="match status" value="4"/>
</dbReference>
<keyword evidence="7" id="KW-0999">Mitochondrion inner membrane</keyword>
<evidence type="ECO:0000259" key="13">
    <source>
        <dbReference type="PROSITE" id="PS50222"/>
    </source>
</evidence>
<dbReference type="Pfam" id="PF13202">
    <property type="entry name" value="EF-hand_5"/>
    <property type="match status" value="1"/>
</dbReference>
<dbReference type="Pfam" id="PF00153">
    <property type="entry name" value="Mito_carr"/>
    <property type="match status" value="3"/>
</dbReference>
<keyword evidence="3" id="KW-0813">Transport</keyword>
<dbReference type="InterPro" id="IPR018247">
    <property type="entry name" value="EF_Hand_1_Ca_BS"/>
</dbReference>